<feature type="transmembrane region" description="Helical" evidence="2">
    <location>
        <begin position="7"/>
        <end position="28"/>
    </location>
</feature>
<dbReference type="PANTHER" id="PTHR32385:SF15">
    <property type="entry name" value="INOSITOL PHOSPHOCERAMIDE MANNOSYLTRANSFERASE 1"/>
    <property type="match status" value="1"/>
</dbReference>
<dbReference type="GO" id="GO:0000030">
    <property type="term" value="F:mannosyltransferase activity"/>
    <property type="evidence" value="ECO:0007669"/>
    <property type="project" value="TreeGrafter"/>
</dbReference>
<dbReference type="Gene3D" id="3.90.550.20">
    <property type="match status" value="1"/>
</dbReference>
<reference evidence="3" key="1">
    <citation type="journal article" date="2020" name="Nature">
        <title>Giant virus diversity and host interactions through global metagenomics.</title>
        <authorList>
            <person name="Schulz F."/>
            <person name="Roux S."/>
            <person name="Paez-Espino D."/>
            <person name="Jungbluth S."/>
            <person name="Walsh D.A."/>
            <person name="Denef V.J."/>
            <person name="McMahon K.D."/>
            <person name="Konstantinidis K.T."/>
            <person name="Eloe-Fadrosh E.A."/>
            <person name="Kyrpides N.C."/>
            <person name="Woyke T."/>
        </authorList>
    </citation>
    <scope>NUCLEOTIDE SEQUENCE</scope>
    <source>
        <strain evidence="3">GVMAG-S-3300012000-57</strain>
    </source>
</reference>
<dbReference type="GO" id="GO:0016020">
    <property type="term" value="C:membrane"/>
    <property type="evidence" value="ECO:0007669"/>
    <property type="project" value="GOC"/>
</dbReference>
<keyword evidence="2" id="KW-0812">Transmembrane</keyword>
<protein>
    <recommendedName>
        <fullName evidence="4">Glycosyltransferase</fullName>
    </recommendedName>
</protein>
<dbReference type="InterPro" id="IPR029044">
    <property type="entry name" value="Nucleotide-diphossugar_trans"/>
</dbReference>
<dbReference type="GO" id="GO:0051999">
    <property type="term" value="P:mannosyl-inositol phosphorylceramide biosynthetic process"/>
    <property type="evidence" value="ECO:0007669"/>
    <property type="project" value="TreeGrafter"/>
</dbReference>
<dbReference type="EMBL" id="MN740898">
    <property type="protein sequence ID" value="QHU17123.1"/>
    <property type="molecule type" value="Genomic_DNA"/>
</dbReference>
<keyword evidence="2" id="KW-1133">Transmembrane helix</keyword>
<name>A0A6C0KIH4_9ZZZZ</name>
<keyword evidence="2" id="KW-0472">Membrane</keyword>
<dbReference type="PANTHER" id="PTHR32385">
    <property type="entry name" value="MANNOSYL PHOSPHORYLINOSITOL CERAMIDE SYNTHASE"/>
    <property type="match status" value="1"/>
</dbReference>
<dbReference type="Pfam" id="PF04488">
    <property type="entry name" value="Gly_transf_sug"/>
    <property type="match status" value="1"/>
</dbReference>
<dbReference type="SUPFAM" id="SSF53448">
    <property type="entry name" value="Nucleotide-diphospho-sugar transferases"/>
    <property type="match status" value="1"/>
</dbReference>
<dbReference type="InterPro" id="IPR007577">
    <property type="entry name" value="GlycoTrfase_DXD_sugar-bd_CS"/>
</dbReference>
<accession>A0A6C0KIH4</accession>
<dbReference type="AlphaFoldDB" id="A0A6C0KIH4"/>
<evidence type="ECO:0000256" key="2">
    <source>
        <dbReference type="SAM" id="Phobius"/>
    </source>
</evidence>
<sequence>MTQIYNMAEYAMIALIALAIIILAYLWYSQYKESFDVEDPSSSAVVMSPPKNAVQKIPKIIIQTWKNNEIPAKYMPLIESIKQANPDYEYKYFTDDDIQSFMQLHYPQYYRTYMSLPIKIQKIDFFRYIAVYHYGGFYMDLDMNAMQNFDDLLSYDCVFPVDEIINNYMCMNPRYKPFCDQNHRYLLGQYAFAASPKHPFIKLLIDRIHQNILKYIYNKNDTELYVYKSTGPDYVTQLYIDYEDKDNILVLHNNKRQYFGDYARHNYFGSWKNNAMN</sequence>
<keyword evidence="1" id="KW-0808">Transferase</keyword>
<evidence type="ECO:0000313" key="3">
    <source>
        <dbReference type="EMBL" id="QHU17123.1"/>
    </source>
</evidence>
<organism evidence="3">
    <name type="scientific">viral metagenome</name>
    <dbReference type="NCBI Taxonomy" id="1070528"/>
    <lineage>
        <taxon>unclassified sequences</taxon>
        <taxon>metagenomes</taxon>
        <taxon>organismal metagenomes</taxon>
    </lineage>
</organism>
<proteinExistence type="predicted"/>
<evidence type="ECO:0008006" key="4">
    <source>
        <dbReference type="Google" id="ProtNLM"/>
    </source>
</evidence>
<dbReference type="InterPro" id="IPR051706">
    <property type="entry name" value="Glycosyltransferase_domain"/>
</dbReference>
<evidence type="ECO:0000256" key="1">
    <source>
        <dbReference type="ARBA" id="ARBA00022679"/>
    </source>
</evidence>